<name>A0ACB8SBU8_9AGAM</name>
<accession>A0ACB8SBU8</accession>
<evidence type="ECO:0000313" key="2">
    <source>
        <dbReference type="Proteomes" id="UP000814033"/>
    </source>
</evidence>
<organism evidence="1 2">
    <name type="scientific">Auriscalpium vulgare</name>
    <dbReference type="NCBI Taxonomy" id="40419"/>
    <lineage>
        <taxon>Eukaryota</taxon>
        <taxon>Fungi</taxon>
        <taxon>Dikarya</taxon>
        <taxon>Basidiomycota</taxon>
        <taxon>Agaricomycotina</taxon>
        <taxon>Agaricomycetes</taxon>
        <taxon>Russulales</taxon>
        <taxon>Auriscalpiaceae</taxon>
        <taxon>Auriscalpium</taxon>
    </lineage>
</organism>
<sequence length="467" mass="52397">MEFMNSHSDISSIVRLFFRTFKTQIYGESGPRPKWGIDLEDYDVDAATGCFPSAPLPRLTGPFEFWELALDEAEKSLCLGEDVRKDAVAKRADSEGWRAKIRSFPVLKTTCLEHEKRLLQRAHLVLAFLINFYAHSQPTAEDLTSVHIPECLAVPIVHVSQVLGIAPVLTFADTVLWNVVPSDPVLPLSANNMSLIHTFSNTAAERAFHITSARAELRGVELLRIIDDYVHSPVATDVHSISKTAKSLVRLATIVQEFTEIIQSVRDGVDPYIFFWEVRPWFRGTGNGIDRAKWVYDGVEDSDQLDLDGPSAGQSTVMHALDVFLDVDHKLQQKRSPAPSEDNKKADKGFMERMRVYMPGDHQRFLKDLSTIPTPIRVLARKSSIVRDAYDSVVLALKRFRDIHIRIAALYIVSMNNSTPPGTPEESQERERTRKRCGPVKGTGGNDLSNLLKAGRDATHRTVLGRK</sequence>
<dbReference type="Proteomes" id="UP000814033">
    <property type="component" value="Unassembled WGS sequence"/>
</dbReference>
<keyword evidence="2" id="KW-1185">Reference proteome</keyword>
<dbReference type="EMBL" id="MU275838">
    <property type="protein sequence ID" value="KAI0053915.1"/>
    <property type="molecule type" value="Genomic_DNA"/>
</dbReference>
<proteinExistence type="predicted"/>
<reference evidence="1" key="1">
    <citation type="submission" date="2021-02" db="EMBL/GenBank/DDBJ databases">
        <authorList>
            <consortium name="DOE Joint Genome Institute"/>
            <person name="Ahrendt S."/>
            <person name="Looney B.P."/>
            <person name="Miyauchi S."/>
            <person name="Morin E."/>
            <person name="Drula E."/>
            <person name="Courty P.E."/>
            <person name="Chicoki N."/>
            <person name="Fauchery L."/>
            <person name="Kohler A."/>
            <person name="Kuo A."/>
            <person name="Labutti K."/>
            <person name="Pangilinan J."/>
            <person name="Lipzen A."/>
            <person name="Riley R."/>
            <person name="Andreopoulos W."/>
            <person name="He G."/>
            <person name="Johnson J."/>
            <person name="Barry K.W."/>
            <person name="Grigoriev I.V."/>
            <person name="Nagy L."/>
            <person name="Hibbett D."/>
            <person name="Henrissat B."/>
            <person name="Matheny P.B."/>
            <person name="Labbe J."/>
            <person name="Martin F."/>
        </authorList>
    </citation>
    <scope>NUCLEOTIDE SEQUENCE</scope>
    <source>
        <strain evidence="1">FP105234-sp</strain>
    </source>
</reference>
<reference evidence="1" key="2">
    <citation type="journal article" date="2022" name="New Phytol.">
        <title>Evolutionary transition to the ectomycorrhizal habit in the genomes of a hyperdiverse lineage of mushroom-forming fungi.</title>
        <authorList>
            <person name="Looney B."/>
            <person name="Miyauchi S."/>
            <person name="Morin E."/>
            <person name="Drula E."/>
            <person name="Courty P.E."/>
            <person name="Kohler A."/>
            <person name="Kuo A."/>
            <person name="LaButti K."/>
            <person name="Pangilinan J."/>
            <person name="Lipzen A."/>
            <person name="Riley R."/>
            <person name="Andreopoulos W."/>
            <person name="He G."/>
            <person name="Johnson J."/>
            <person name="Nolan M."/>
            <person name="Tritt A."/>
            <person name="Barry K.W."/>
            <person name="Grigoriev I.V."/>
            <person name="Nagy L.G."/>
            <person name="Hibbett D."/>
            <person name="Henrissat B."/>
            <person name="Matheny P.B."/>
            <person name="Labbe J."/>
            <person name="Martin F.M."/>
        </authorList>
    </citation>
    <scope>NUCLEOTIDE SEQUENCE</scope>
    <source>
        <strain evidence="1">FP105234-sp</strain>
    </source>
</reference>
<comment type="caution">
    <text evidence="1">The sequence shown here is derived from an EMBL/GenBank/DDBJ whole genome shotgun (WGS) entry which is preliminary data.</text>
</comment>
<protein>
    <submittedName>
        <fullName evidence="1">Indoleamine 2,3-dioxygenase</fullName>
    </submittedName>
</protein>
<evidence type="ECO:0000313" key="1">
    <source>
        <dbReference type="EMBL" id="KAI0053915.1"/>
    </source>
</evidence>
<gene>
    <name evidence="1" type="ORF">FA95DRAFT_1568255</name>
</gene>